<dbReference type="InterPro" id="IPR032466">
    <property type="entry name" value="Metal_Hydrolase"/>
</dbReference>
<dbReference type="InterPro" id="IPR006680">
    <property type="entry name" value="Amidohydro-rel"/>
</dbReference>
<dbReference type="PANTHER" id="PTHR21240">
    <property type="entry name" value="2-AMINO-3-CARBOXYLMUCONATE-6-SEMIALDEHYDE DECARBOXYLASE"/>
    <property type="match status" value="1"/>
</dbReference>
<dbReference type="GO" id="GO:0016831">
    <property type="term" value="F:carboxy-lyase activity"/>
    <property type="evidence" value="ECO:0007669"/>
    <property type="project" value="InterPro"/>
</dbReference>
<dbReference type="Proteomes" id="UP000399805">
    <property type="component" value="Unassembled WGS sequence"/>
</dbReference>
<keyword evidence="1" id="KW-0456">Lyase</keyword>
<gene>
    <name evidence="3" type="ORF">AA23TX_05754</name>
</gene>
<dbReference type="GO" id="GO:0005737">
    <property type="term" value="C:cytoplasm"/>
    <property type="evidence" value="ECO:0007669"/>
    <property type="project" value="TreeGrafter"/>
</dbReference>
<dbReference type="AlphaFoldDB" id="A0A6I8LVQ1"/>
<dbReference type="PANTHER" id="PTHR21240:SF28">
    <property type="entry name" value="ISO-OROTATE DECARBOXYLASE (EUROFUNG)"/>
    <property type="match status" value="1"/>
</dbReference>
<evidence type="ECO:0000313" key="4">
    <source>
        <dbReference type="Proteomes" id="UP000399805"/>
    </source>
</evidence>
<name>A0A6I8LVQ1_9PSEU</name>
<organism evidence="3 4">
    <name type="scientific">Amycolatopsis camponoti</name>
    <dbReference type="NCBI Taxonomy" id="2606593"/>
    <lineage>
        <taxon>Bacteria</taxon>
        <taxon>Bacillati</taxon>
        <taxon>Actinomycetota</taxon>
        <taxon>Actinomycetes</taxon>
        <taxon>Pseudonocardiales</taxon>
        <taxon>Pseudonocardiaceae</taxon>
        <taxon>Amycolatopsis</taxon>
    </lineage>
</organism>
<reference evidence="3 4" key="1">
    <citation type="submission" date="2019-09" db="EMBL/GenBank/DDBJ databases">
        <authorList>
            <person name="Leyn A S."/>
        </authorList>
    </citation>
    <scope>NUCLEOTIDE SEQUENCE [LARGE SCALE GENOMIC DNA]</scope>
    <source>
        <strain evidence="3">AA231_1</strain>
    </source>
</reference>
<sequence>MIIDVHGHIISAEAAERAPMPRSLVDVEGMIEAKAAAGIELTIVGSPSGARTMAPADRFAGYRQPFGYQQPFDQLRALHDWLGETVQTWWRNLRAYVYCDVFGDERSVAAAAETLREPGFVGLIANFSADAEYLDSPRADDFFAMAEEAGVPILLHAGPMPASCRDIANYGLLEIFGRPCDATLGLAALVLSGRLERHPSLNFISANSGGAFSLFADRIDWAVRPRHWDDRTTQNRGEDDAAGAPVPELHRTASSLRPSELAGRLYVDTTFDHPSLHEANLRLLGARHIVFGTDAPPIPVKFEDKIQAVRDLPIGEAEAEDILAGNALRLFDLTDFLEARASAEERRVPAGG</sequence>
<dbReference type="SUPFAM" id="SSF51556">
    <property type="entry name" value="Metallo-dependent hydrolases"/>
    <property type="match status" value="1"/>
</dbReference>
<accession>A0A6I8LVQ1</accession>
<feature type="domain" description="Amidohydrolase-related" evidence="2">
    <location>
        <begin position="74"/>
        <end position="333"/>
    </location>
</feature>
<dbReference type="EMBL" id="CABVGP010000002">
    <property type="protein sequence ID" value="VVJ20733.1"/>
    <property type="molecule type" value="Genomic_DNA"/>
</dbReference>
<dbReference type="Gene3D" id="3.20.20.140">
    <property type="entry name" value="Metal-dependent hydrolases"/>
    <property type="match status" value="1"/>
</dbReference>
<dbReference type="InterPro" id="IPR032465">
    <property type="entry name" value="ACMSD"/>
</dbReference>
<dbReference type="Pfam" id="PF04909">
    <property type="entry name" value="Amidohydro_2"/>
    <property type="match status" value="1"/>
</dbReference>
<dbReference type="GO" id="GO:0019748">
    <property type="term" value="P:secondary metabolic process"/>
    <property type="evidence" value="ECO:0007669"/>
    <property type="project" value="TreeGrafter"/>
</dbReference>
<evidence type="ECO:0000259" key="2">
    <source>
        <dbReference type="Pfam" id="PF04909"/>
    </source>
</evidence>
<evidence type="ECO:0000313" key="3">
    <source>
        <dbReference type="EMBL" id="VVJ20733.1"/>
    </source>
</evidence>
<evidence type="ECO:0000256" key="1">
    <source>
        <dbReference type="ARBA" id="ARBA00023239"/>
    </source>
</evidence>
<dbReference type="RefSeq" id="WP_155545798.1">
    <property type="nucleotide sequence ID" value="NZ_CABVGP010000002.1"/>
</dbReference>
<protein>
    <recommendedName>
        <fullName evidence="2">Amidohydrolase-related domain-containing protein</fullName>
    </recommendedName>
</protein>
<keyword evidence="4" id="KW-1185">Reference proteome</keyword>
<proteinExistence type="predicted"/>
<dbReference type="GO" id="GO:0016787">
    <property type="term" value="F:hydrolase activity"/>
    <property type="evidence" value="ECO:0007669"/>
    <property type="project" value="InterPro"/>
</dbReference>